<feature type="compositionally biased region" description="Polar residues" evidence="1">
    <location>
        <begin position="276"/>
        <end position="290"/>
    </location>
</feature>
<gene>
    <name evidence="2" type="ORF">PDEL1432_LOCUS917</name>
</gene>
<feature type="compositionally biased region" description="Basic residues" evidence="1">
    <location>
        <begin position="203"/>
        <end position="218"/>
    </location>
</feature>
<dbReference type="PANTHER" id="PTHR12775:SF0">
    <property type="entry name" value="REPLICATION TERMINATION FACTOR 2"/>
    <property type="match status" value="1"/>
</dbReference>
<dbReference type="GO" id="GO:0005634">
    <property type="term" value="C:nucleus"/>
    <property type="evidence" value="ECO:0007669"/>
    <property type="project" value="TreeGrafter"/>
</dbReference>
<feature type="compositionally biased region" description="Basic and acidic residues" evidence="1">
    <location>
        <begin position="228"/>
        <end position="243"/>
    </location>
</feature>
<dbReference type="EMBL" id="HBFL01001288">
    <property type="protein sequence ID" value="CAD8760877.1"/>
    <property type="molecule type" value="Transcribed_RNA"/>
</dbReference>
<dbReference type="InterPro" id="IPR006735">
    <property type="entry name" value="Rtf2"/>
</dbReference>
<evidence type="ECO:0000256" key="1">
    <source>
        <dbReference type="SAM" id="MobiDB-lite"/>
    </source>
</evidence>
<feature type="compositionally biased region" description="Basic and acidic residues" evidence="1">
    <location>
        <begin position="187"/>
        <end position="202"/>
    </location>
</feature>
<dbReference type="GO" id="GO:0006274">
    <property type="term" value="P:DNA replication termination"/>
    <property type="evidence" value="ECO:0007669"/>
    <property type="project" value="TreeGrafter"/>
</dbReference>
<evidence type="ECO:0008006" key="3">
    <source>
        <dbReference type="Google" id="ProtNLM"/>
    </source>
</evidence>
<sequence length="303" mass="33341">MGGDGGVIASNRKYMRGAGTADHTGDLNRHAAQKFNAQEVMKTCALTKTPLHTSVGNTIVTDPYGSLYHKEAAVQALLTRKQRDDSGNASATNTIGPQVRRLADLYEVRFYREEGSKSRDPTCPITGKALTGSIPAILLVPGKEGMSNVVSESALSQLSAEELEGEYGRIRKRVRLAPNPVLLEKIKEEVQQERGKDDEERRKAKKDKKKDKKSKRKREGNDKVTSSSEKKTRCDENKGKKNTEMSARSHSVIKSSSSSVGNQIQSRVDSAIEKSSVLSSLFTNKSAQSKISEKEKKDNLFAR</sequence>
<feature type="compositionally biased region" description="Basic and acidic residues" evidence="1">
    <location>
        <begin position="291"/>
        <end position="303"/>
    </location>
</feature>
<feature type="compositionally biased region" description="Low complexity" evidence="1">
    <location>
        <begin position="246"/>
        <end position="259"/>
    </location>
</feature>
<accession>A0A7S0UFZ6</accession>
<dbReference type="PANTHER" id="PTHR12775">
    <property type="entry name" value="PROTEIN C20ORF43 HOMOLOG"/>
    <property type="match status" value="1"/>
</dbReference>
<feature type="region of interest" description="Disordered" evidence="1">
    <location>
        <begin position="187"/>
        <end position="303"/>
    </location>
</feature>
<organism evidence="2">
    <name type="scientific">Pseudo-nitzschia delicatissima</name>
    <dbReference type="NCBI Taxonomy" id="44447"/>
    <lineage>
        <taxon>Eukaryota</taxon>
        <taxon>Sar</taxon>
        <taxon>Stramenopiles</taxon>
        <taxon>Ochrophyta</taxon>
        <taxon>Bacillariophyta</taxon>
        <taxon>Bacillariophyceae</taxon>
        <taxon>Bacillariophycidae</taxon>
        <taxon>Bacillariales</taxon>
        <taxon>Bacillariaceae</taxon>
        <taxon>Pseudo-nitzschia</taxon>
    </lineage>
</organism>
<name>A0A7S0UFZ6_9STRA</name>
<reference evidence="2" key="1">
    <citation type="submission" date="2021-01" db="EMBL/GenBank/DDBJ databases">
        <authorList>
            <person name="Corre E."/>
            <person name="Pelletier E."/>
            <person name="Niang G."/>
            <person name="Scheremetjew M."/>
            <person name="Finn R."/>
            <person name="Kale V."/>
            <person name="Holt S."/>
            <person name="Cochrane G."/>
            <person name="Meng A."/>
            <person name="Brown T."/>
            <person name="Cohen L."/>
        </authorList>
    </citation>
    <scope>NUCLEOTIDE SEQUENCE</scope>
    <source>
        <strain evidence="2">UNC1205</strain>
    </source>
</reference>
<dbReference type="AlphaFoldDB" id="A0A7S0UFZ6"/>
<protein>
    <recommendedName>
        <fullName evidence="3">Replication termination factor 2</fullName>
    </recommendedName>
</protein>
<proteinExistence type="predicted"/>
<dbReference type="Pfam" id="PF04641">
    <property type="entry name" value="Rtf2"/>
    <property type="match status" value="1"/>
</dbReference>
<evidence type="ECO:0000313" key="2">
    <source>
        <dbReference type="EMBL" id="CAD8760877.1"/>
    </source>
</evidence>